<accession>A0A9P2T6Z0</accession>
<dbReference type="RefSeq" id="WP_011293262.1">
    <property type="nucleotide sequence ID" value="NZ_AOSG01000086.1"/>
</dbReference>
<evidence type="ECO:0000313" key="1">
    <source>
        <dbReference type="EMBL" id="EOR69984.1"/>
    </source>
</evidence>
<sequence>MAVPTPHDIHASITAVFGPAIDRQVHTFSSGAVSITLRAQGRTAVIDGTPSGEWGVSIDPDEATAMAGHDTVTDSFSTALDIARNALLAP</sequence>
<gene>
    <name evidence="1" type="ORF">TM51_14591</name>
</gene>
<organism evidence="1 2">
    <name type="scientific">Thermobifida fusca TM51</name>
    <dbReference type="NCBI Taxonomy" id="1169414"/>
    <lineage>
        <taxon>Bacteria</taxon>
        <taxon>Bacillati</taxon>
        <taxon>Actinomycetota</taxon>
        <taxon>Actinomycetes</taxon>
        <taxon>Streptosporangiales</taxon>
        <taxon>Nocardiopsidaceae</taxon>
        <taxon>Thermobifida</taxon>
    </lineage>
</organism>
<dbReference type="Proteomes" id="UP000014184">
    <property type="component" value="Unassembled WGS sequence"/>
</dbReference>
<protein>
    <submittedName>
        <fullName evidence="1">Uncharacterized protein</fullName>
    </submittedName>
</protein>
<comment type="caution">
    <text evidence="1">The sequence shown here is derived from an EMBL/GenBank/DDBJ whole genome shotgun (WGS) entry which is preliminary data.</text>
</comment>
<dbReference type="AlphaFoldDB" id="A0A9P2T6Z0"/>
<evidence type="ECO:0000313" key="2">
    <source>
        <dbReference type="Proteomes" id="UP000014184"/>
    </source>
</evidence>
<reference evidence="1 2" key="1">
    <citation type="journal article" date="2013" name="Genome Announc.">
        <title>Draft Genome Sequence of the Lignocellulose Decomposer Thermobifida fusca Strain TM51.</title>
        <authorList>
            <person name="Toth A."/>
            <person name="Barna T."/>
            <person name="Nagy I."/>
            <person name="Horvath B."/>
            <person name="Nagy I."/>
            <person name="Tancsics A."/>
            <person name="Kriszt B."/>
            <person name="Baka E."/>
            <person name="Fekete C."/>
            <person name="Kukolya J."/>
        </authorList>
    </citation>
    <scope>NUCLEOTIDE SEQUENCE [LARGE SCALE GENOMIC DNA]</scope>
    <source>
        <strain evidence="1 2">TM51</strain>
    </source>
</reference>
<keyword evidence="2" id="KW-1185">Reference proteome</keyword>
<proteinExistence type="predicted"/>
<name>A0A9P2T6Z0_THEFU</name>
<dbReference type="EMBL" id="AOSG01000086">
    <property type="protein sequence ID" value="EOR69984.1"/>
    <property type="molecule type" value="Genomic_DNA"/>
</dbReference>